<dbReference type="Pfam" id="PF01850">
    <property type="entry name" value="PIN"/>
    <property type="match status" value="1"/>
</dbReference>
<organism evidence="2 3">
    <name type="scientific">Thiorhodovibrio winogradskyi</name>
    <dbReference type="NCBI Taxonomy" id="77007"/>
    <lineage>
        <taxon>Bacteria</taxon>
        <taxon>Pseudomonadati</taxon>
        <taxon>Pseudomonadota</taxon>
        <taxon>Gammaproteobacteria</taxon>
        <taxon>Chromatiales</taxon>
        <taxon>Chromatiaceae</taxon>
        <taxon>Thiorhodovibrio</taxon>
    </lineage>
</organism>
<proteinExistence type="predicted"/>
<evidence type="ECO:0000259" key="1">
    <source>
        <dbReference type="Pfam" id="PF01850"/>
    </source>
</evidence>
<reference evidence="2 3" key="1">
    <citation type="journal article" date="2023" name="Microorganisms">
        <title>Thiorhodovibrio frisius and Trv. litoralis spp. nov., Two Novel Members from a Clade of Fastidious Purple Sulfur Bacteria That Exhibit Unique Red-Shifted Light-Harvesting Capabilities.</title>
        <authorList>
            <person name="Methner A."/>
            <person name="Kuzyk S.B."/>
            <person name="Petersen J."/>
            <person name="Bauer S."/>
            <person name="Brinkmann H."/>
            <person name="Sichau K."/>
            <person name="Wanner G."/>
            <person name="Wolf J."/>
            <person name="Neumann-Schaal M."/>
            <person name="Henke P."/>
            <person name="Tank M."/>
            <person name="Sproer C."/>
            <person name="Bunk B."/>
            <person name="Overmann J."/>
        </authorList>
    </citation>
    <scope>NUCLEOTIDE SEQUENCE [LARGE SCALE GENOMIC DNA]</scope>
    <source>
        <strain evidence="2 3">DSM 6702</strain>
    </source>
</reference>
<accession>A0ABZ0SBF7</accession>
<dbReference type="Gene3D" id="3.40.50.1010">
    <property type="entry name" value="5'-nuclease"/>
    <property type="match status" value="1"/>
</dbReference>
<dbReference type="EMBL" id="CP121472">
    <property type="protein sequence ID" value="WPL18003.1"/>
    <property type="molecule type" value="Genomic_DNA"/>
</dbReference>
<evidence type="ECO:0000313" key="2">
    <source>
        <dbReference type="EMBL" id="WPL18003.1"/>
    </source>
</evidence>
<dbReference type="SUPFAM" id="SSF88723">
    <property type="entry name" value="PIN domain-like"/>
    <property type="match status" value="1"/>
</dbReference>
<keyword evidence="3" id="KW-1185">Reference proteome</keyword>
<evidence type="ECO:0000313" key="3">
    <source>
        <dbReference type="Proteomes" id="UP001432180"/>
    </source>
</evidence>
<feature type="domain" description="PIN" evidence="1">
    <location>
        <begin position="6"/>
        <end position="102"/>
    </location>
</feature>
<sequence>MARLSYLLDTNVLSESLAKTPNPGVLGKLEVHASTLALASVTWQELLYGMSILEPGRRRALIQDYLLSRVQSMSAVAIELPDEAIARLQRLSTENGVTPADMATNAVLEWLDDMDDLRLAEQRWADSQRNPLPPVPLSELINRYSLDD</sequence>
<name>A0ABZ0SBF7_9GAMM</name>
<dbReference type="InterPro" id="IPR002716">
    <property type="entry name" value="PIN_dom"/>
</dbReference>
<dbReference type="InterPro" id="IPR029060">
    <property type="entry name" value="PIN-like_dom_sf"/>
</dbReference>
<protein>
    <recommendedName>
        <fullName evidence="1">PIN domain-containing protein</fullName>
    </recommendedName>
</protein>
<gene>
    <name evidence="2" type="ORF">Thiowin_03051</name>
</gene>
<dbReference type="Proteomes" id="UP001432180">
    <property type="component" value="Chromosome"/>
</dbReference>